<keyword evidence="2" id="KW-0812">Transmembrane</keyword>
<comment type="caution">
    <text evidence="3">The sequence shown here is derived from an EMBL/GenBank/DDBJ whole genome shotgun (WGS) entry which is preliminary data.</text>
</comment>
<reference evidence="3 4" key="1">
    <citation type="journal article" date="2024" name="Commun. Biol.">
        <title>Comparative genomic analysis of thermophilic fungi reveals convergent evolutionary adaptations and gene losses.</title>
        <authorList>
            <person name="Steindorff A.S."/>
            <person name="Aguilar-Pontes M.V."/>
            <person name="Robinson A.J."/>
            <person name="Andreopoulos B."/>
            <person name="LaButti K."/>
            <person name="Kuo A."/>
            <person name="Mondo S."/>
            <person name="Riley R."/>
            <person name="Otillar R."/>
            <person name="Haridas S."/>
            <person name="Lipzen A."/>
            <person name="Grimwood J."/>
            <person name="Schmutz J."/>
            <person name="Clum A."/>
            <person name="Reid I.D."/>
            <person name="Moisan M.C."/>
            <person name="Butler G."/>
            <person name="Nguyen T.T.M."/>
            <person name="Dewar K."/>
            <person name="Conant G."/>
            <person name="Drula E."/>
            <person name="Henrissat B."/>
            <person name="Hansel C."/>
            <person name="Singer S."/>
            <person name="Hutchinson M.I."/>
            <person name="de Vries R.P."/>
            <person name="Natvig D.O."/>
            <person name="Powell A.J."/>
            <person name="Tsang A."/>
            <person name="Grigoriev I.V."/>
        </authorList>
    </citation>
    <scope>NUCLEOTIDE SEQUENCE [LARGE SCALE GENOMIC DNA]</scope>
    <source>
        <strain evidence="3 4">CBS 620.91</strain>
    </source>
</reference>
<evidence type="ECO:0000256" key="2">
    <source>
        <dbReference type="SAM" id="Phobius"/>
    </source>
</evidence>
<sequence length="156" mass="17567">MKNNTRGDHESSCRYLFCPFCFSFFWTSWASYLPSPSPTPPDGTKGFQLSTRVSLLTALAACITTRSPPWEDTLRTDEANRDRSPQHPPAALINDWLLLPLWRSPFSAVPRHRLPCSGVKPESTPIEARWGFHFEKPKSHSSTPKTDPTIAARLQG</sequence>
<keyword evidence="2" id="KW-1133">Transmembrane helix</keyword>
<dbReference type="Proteomes" id="UP001583172">
    <property type="component" value="Unassembled WGS sequence"/>
</dbReference>
<proteinExistence type="predicted"/>
<organism evidence="3 4">
    <name type="scientific">Humicola insolens</name>
    <name type="common">Soft-rot fungus</name>
    <dbReference type="NCBI Taxonomy" id="85995"/>
    <lineage>
        <taxon>Eukaryota</taxon>
        <taxon>Fungi</taxon>
        <taxon>Dikarya</taxon>
        <taxon>Ascomycota</taxon>
        <taxon>Pezizomycotina</taxon>
        <taxon>Sordariomycetes</taxon>
        <taxon>Sordariomycetidae</taxon>
        <taxon>Sordariales</taxon>
        <taxon>Chaetomiaceae</taxon>
        <taxon>Mycothermus</taxon>
    </lineage>
</organism>
<protein>
    <submittedName>
        <fullName evidence="3">Uncharacterized protein</fullName>
    </submittedName>
</protein>
<feature type="transmembrane region" description="Helical" evidence="2">
    <location>
        <begin position="12"/>
        <end position="32"/>
    </location>
</feature>
<evidence type="ECO:0000256" key="1">
    <source>
        <dbReference type="SAM" id="MobiDB-lite"/>
    </source>
</evidence>
<evidence type="ECO:0000313" key="4">
    <source>
        <dbReference type="Proteomes" id="UP001583172"/>
    </source>
</evidence>
<keyword evidence="2" id="KW-0472">Membrane</keyword>
<feature type="region of interest" description="Disordered" evidence="1">
    <location>
        <begin position="134"/>
        <end position="156"/>
    </location>
</feature>
<accession>A0ABR3VLF6</accession>
<keyword evidence="4" id="KW-1185">Reference proteome</keyword>
<gene>
    <name evidence="3" type="ORF">VTJ49DRAFT_4362</name>
</gene>
<evidence type="ECO:0000313" key="3">
    <source>
        <dbReference type="EMBL" id="KAL1842724.1"/>
    </source>
</evidence>
<name>A0ABR3VLF6_HUMIN</name>
<dbReference type="EMBL" id="JAZGSY010000034">
    <property type="protein sequence ID" value="KAL1842724.1"/>
    <property type="molecule type" value="Genomic_DNA"/>
</dbReference>